<evidence type="ECO:0000313" key="1">
    <source>
        <dbReference type="EMBL" id="KGN98941.1"/>
    </source>
</evidence>
<proteinExistence type="predicted"/>
<dbReference type="AlphaFoldDB" id="A0A0A2G6T9"/>
<dbReference type="Proteomes" id="UP000030134">
    <property type="component" value="Unassembled WGS sequence"/>
</dbReference>
<dbReference type="STRING" id="266762.HQ36_00095"/>
<gene>
    <name evidence="1" type="ORF">HQ36_00095</name>
</gene>
<name>A0A0A2G6T9_9PORP</name>
<evidence type="ECO:0000313" key="2">
    <source>
        <dbReference type="Proteomes" id="UP000030134"/>
    </source>
</evidence>
<comment type="caution">
    <text evidence="1">The sequence shown here is derived from an EMBL/GenBank/DDBJ whole genome shotgun (WGS) entry which is preliminary data.</text>
</comment>
<accession>A0A0A2G6T9</accession>
<sequence length="91" mass="10433">MGFKKSVVTKLLQNYTEYCDHNRSIRRKQSKFSGSSKAIYRDLKGIERVAKRSVQKYAPQANVENNTVKGIGKTILNRGFLIKITTRVKKV</sequence>
<dbReference type="RefSeq" id="WP_036882545.1">
    <property type="nucleotide sequence ID" value="NZ_JQZW01000002.1"/>
</dbReference>
<reference evidence="1 2" key="1">
    <citation type="submission" date="2014-08" db="EMBL/GenBank/DDBJ databases">
        <title>Porphyromonas gingivicanis strain:COT-022_OH1391 Genome sequencing.</title>
        <authorList>
            <person name="Wallis C."/>
            <person name="Deusch O."/>
            <person name="O'Flynn C."/>
            <person name="Davis I."/>
            <person name="Jospin G."/>
            <person name="Darling A.E."/>
            <person name="Coil D.A."/>
            <person name="Alexiev A."/>
            <person name="Horsfall A."/>
            <person name="Kirkwood N."/>
            <person name="Harris S."/>
            <person name="Eisen J.A."/>
        </authorList>
    </citation>
    <scope>NUCLEOTIDE SEQUENCE [LARGE SCALE GENOMIC DNA]</scope>
    <source>
        <strain evidence="2">COT-022 OH1391</strain>
    </source>
</reference>
<dbReference type="EMBL" id="JQZW01000002">
    <property type="protein sequence ID" value="KGN98941.1"/>
    <property type="molecule type" value="Genomic_DNA"/>
</dbReference>
<protein>
    <submittedName>
        <fullName evidence="1">Uncharacterized protein</fullName>
    </submittedName>
</protein>
<organism evidence="1 2">
    <name type="scientific">Porphyromonas gingivicanis</name>
    <dbReference type="NCBI Taxonomy" id="266762"/>
    <lineage>
        <taxon>Bacteria</taxon>
        <taxon>Pseudomonadati</taxon>
        <taxon>Bacteroidota</taxon>
        <taxon>Bacteroidia</taxon>
        <taxon>Bacteroidales</taxon>
        <taxon>Porphyromonadaceae</taxon>
        <taxon>Porphyromonas</taxon>
    </lineage>
</organism>
<keyword evidence="2" id="KW-1185">Reference proteome</keyword>